<dbReference type="PANTHER" id="PTHR47235">
    <property type="entry name" value="BLR6548 PROTEIN"/>
    <property type="match status" value="1"/>
</dbReference>
<dbReference type="RefSeq" id="WP_063696528.1">
    <property type="nucleotide sequence ID" value="NZ_LUUB01000022.1"/>
</dbReference>
<evidence type="ECO:0000313" key="6">
    <source>
        <dbReference type="Proteomes" id="UP000076959"/>
    </source>
</evidence>
<dbReference type="EMBL" id="LUUB01000022">
    <property type="protein sequence ID" value="OAF15563.1"/>
    <property type="molecule type" value="Genomic_DNA"/>
</dbReference>
<dbReference type="Proteomes" id="UP000076959">
    <property type="component" value="Unassembled WGS sequence"/>
</dbReference>
<feature type="domain" description="Leucine-binding protein" evidence="4">
    <location>
        <begin position="42"/>
        <end position="367"/>
    </location>
</feature>
<organism evidence="5 6">
    <name type="scientific">Bradyrhizobium centrolobii</name>
    <dbReference type="NCBI Taxonomy" id="1505087"/>
    <lineage>
        <taxon>Bacteria</taxon>
        <taxon>Pseudomonadati</taxon>
        <taxon>Pseudomonadota</taxon>
        <taxon>Alphaproteobacteria</taxon>
        <taxon>Hyphomicrobiales</taxon>
        <taxon>Nitrobacteraceae</taxon>
        <taxon>Bradyrhizobium</taxon>
    </lineage>
</organism>
<evidence type="ECO:0000256" key="2">
    <source>
        <dbReference type="ARBA" id="ARBA00022729"/>
    </source>
</evidence>
<dbReference type="InterPro" id="IPR028082">
    <property type="entry name" value="Peripla_BP_I"/>
</dbReference>
<gene>
    <name evidence="5" type="ORF">AYJ54_40095</name>
</gene>
<evidence type="ECO:0000259" key="4">
    <source>
        <dbReference type="Pfam" id="PF13458"/>
    </source>
</evidence>
<dbReference type="PANTHER" id="PTHR47235:SF1">
    <property type="entry name" value="BLR6548 PROTEIN"/>
    <property type="match status" value="1"/>
</dbReference>
<reference evidence="5 6" key="1">
    <citation type="submission" date="2016-03" db="EMBL/GenBank/DDBJ databases">
        <title>Draft Genome Sequence of the Strain BR 10245 (Bradyrhizobium sp.) isolated from nodules of Centrolobium paraense.</title>
        <authorList>
            <person name="Simoes-Araujo J.L.Sr."/>
            <person name="Barauna A.C."/>
            <person name="Silva K."/>
            <person name="Zilli J.E."/>
        </authorList>
    </citation>
    <scope>NUCLEOTIDE SEQUENCE [LARGE SCALE GENOMIC DNA]</scope>
    <source>
        <strain evidence="5 6">BR 10245</strain>
    </source>
</reference>
<evidence type="ECO:0000256" key="1">
    <source>
        <dbReference type="ARBA" id="ARBA00010062"/>
    </source>
</evidence>
<evidence type="ECO:0000313" key="5">
    <source>
        <dbReference type="EMBL" id="OAF15563.1"/>
    </source>
</evidence>
<dbReference type="OrthoDB" id="9770729at2"/>
<accession>A0A176Z6Z8</accession>
<dbReference type="STRING" id="1505087.AYJ54_40095"/>
<proteinExistence type="inferred from homology"/>
<comment type="similarity">
    <text evidence="1">Belongs to the leucine-binding protein family.</text>
</comment>
<comment type="caution">
    <text evidence="5">The sequence shown here is derived from an EMBL/GenBank/DDBJ whole genome shotgun (WGS) entry which is preliminary data.</text>
</comment>
<dbReference type="Pfam" id="PF13458">
    <property type="entry name" value="Peripla_BP_6"/>
    <property type="match status" value="1"/>
</dbReference>
<dbReference type="AlphaFoldDB" id="A0A176Z6Z8"/>
<sequence length="406" mass="43937">MARFARLRLRAACILLSMLAASTAQAQSSGPAKYDPGADDKTIKIGTTAPLSGPVSAFAQIAKSAEAYFRKVNDDGGVNGRRIQMIIADDAYSPPKTVEQTRRLVESEEVLLIFGGVGTPTNSAVHKYLNDRKVPQLFLGSGAAKWDDPKNFPWTVGWQPTYRDEAIAYAKYIKASHANAKIGVLYQNDDLGKDYLKALEEGLGGGEAIVARAAYETTAPTVDTQILQLKTAGADVVLVAATPKFAAQAIRKIGEIGWKPTTIISNVSASISGVLEPAGKDNSTGVISSQYLKDATDPALKDDAGYKEWVAFMDKYQPDTNKNDWLNVYGYTIAQTLVTVLTAAGNDLTRANVMKQATNLKDVHLPMLINGTAVNNSPERYTPMTSLQLIRFDGTRWVPFGELLKN</sequence>
<dbReference type="CDD" id="cd06343">
    <property type="entry name" value="PBP1_ABC_ligand_binding-like"/>
    <property type="match status" value="1"/>
</dbReference>
<feature type="signal peptide" evidence="3">
    <location>
        <begin position="1"/>
        <end position="26"/>
    </location>
</feature>
<keyword evidence="6" id="KW-1185">Reference proteome</keyword>
<dbReference type="Gene3D" id="3.40.50.2300">
    <property type="match status" value="2"/>
</dbReference>
<feature type="chain" id="PRO_5008055638" evidence="3">
    <location>
        <begin position="27"/>
        <end position="406"/>
    </location>
</feature>
<protein>
    <submittedName>
        <fullName evidence="5">Branched-chain amino acid ABC transporter substrate-binding protein</fullName>
    </submittedName>
</protein>
<evidence type="ECO:0000256" key="3">
    <source>
        <dbReference type="SAM" id="SignalP"/>
    </source>
</evidence>
<keyword evidence="2 3" id="KW-0732">Signal</keyword>
<name>A0A176Z6Z8_9BRAD</name>
<dbReference type="InterPro" id="IPR028081">
    <property type="entry name" value="Leu-bd"/>
</dbReference>
<dbReference type="SUPFAM" id="SSF53822">
    <property type="entry name" value="Periplasmic binding protein-like I"/>
    <property type="match status" value="1"/>
</dbReference>